<sequence>MHNNLGVSLDVEFEILVAKCQGETYADCPQLRNKISSDVNATREAQQPFPCGISEEAPILGSTWVTLAGTISIHC</sequence>
<gene>
    <name evidence="1" type="ORF">Scep_001301</name>
</gene>
<dbReference type="AlphaFoldDB" id="A0AAP0LAH1"/>
<keyword evidence="2" id="KW-1185">Reference proteome</keyword>
<dbReference type="Proteomes" id="UP001419268">
    <property type="component" value="Unassembled WGS sequence"/>
</dbReference>
<reference evidence="1 2" key="1">
    <citation type="submission" date="2024-01" db="EMBL/GenBank/DDBJ databases">
        <title>Genome assemblies of Stephania.</title>
        <authorList>
            <person name="Yang L."/>
        </authorList>
    </citation>
    <scope>NUCLEOTIDE SEQUENCE [LARGE SCALE GENOMIC DNA]</scope>
    <source>
        <strain evidence="1">JXDWG</strain>
        <tissue evidence="1">Leaf</tissue>
    </source>
</reference>
<accession>A0AAP0LAH1</accession>
<organism evidence="1 2">
    <name type="scientific">Stephania cephalantha</name>
    <dbReference type="NCBI Taxonomy" id="152367"/>
    <lineage>
        <taxon>Eukaryota</taxon>
        <taxon>Viridiplantae</taxon>
        <taxon>Streptophyta</taxon>
        <taxon>Embryophyta</taxon>
        <taxon>Tracheophyta</taxon>
        <taxon>Spermatophyta</taxon>
        <taxon>Magnoliopsida</taxon>
        <taxon>Ranunculales</taxon>
        <taxon>Menispermaceae</taxon>
        <taxon>Menispermoideae</taxon>
        <taxon>Cissampelideae</taxon>
        <taxon>Stephania</taxon>
    </lineage>
</organism>
<protein>
    <submittedName>
        <fullName evidence="1">Uncharacterized protein</fullName>
    </submittedName>
</protein>
<comment type="caution">
    <text evidence="1">The sequence shown here is derived from an EMBL/GenBank/DDBJ whole genome shotgun (WGS) entry which is preliminary data.</text>
</comment>
<name>A0AAP0LAH1_9MAGN</name>
<evidence type="ECO:0000313" key="1">
    <source>
        <dbReference type="EMBL" id="KAK9166110.1"/>
    </source>
</evidence>
<dbReference type="EMBL" id="JBBNAG010000001">
    <property type="protein sequence ID" value="KAK9166110.1"/>
    <property type="molecule type" value="Genomic_DNA"/>
</dbReference>
<evidence type="ECO:0000313" key="2">
    <source>
        <dbReference type="Proteomes" id="UP001419268"/>
    </source>
</evidence>
<proteinExistence type="predicted"/>